<evidence type="ECO:0000313" key="13">
    <source>
        <dbReference type="EMBL" id="PKN02473.1"/>
    </source>
</evidence>
<dbReference type="AlphaFoldDB" id="A0A2N2F2T1"/>
<dbReference type="InterPro" id="IPR001412">
    <property type="entry name" value="aa-tRNA-synth_I_CS"/>
</dbReference>
<dbReference type="Gene3D" id="3.40.50.620">
    <property type="entry name" value="HUPs"/>
    <property type="match status" value="1"/>
</dbReference>
<evidence type="ECO:0000256" key="7">
    <source>
        <dbReference type="ARBA" id="ARBA00022840"/>
    </source>
</evidence>
<sequence>MNNKKLYITTTLPYVNAEPHIGHALEFVQADAISRYFKSKLGKENVFFNVGTDEHGQKMFKKAQEEGLEIQEFVNKYAQRFKDFCKLFFVDYDFFYRTSDENHHKAAQEFWKRCKEKGDIYKKRYSGKYCVGCERYITEKELVDGKCPDHGTEPEEKDEENYFFKLTNYKDHLLKWLDSNPEVLKPKQKREELKRIIEEIEDISISRLRENLPWGIEVPDDPEQVFYVWFDALTNYVNVIGFGTDEEKLNEWWPGIQLFGPDNLRFQGVIWQGMLASVGLDHSQKLLEHGMVLGPDGTKMAKTKGNVISPFDQEEKFGAEIVRFYLLVGIPTFSDSAYKEDDLINMYNSRLANNFGNLLNRVIHLAQSKGVEINKEELVEQDFKRKVDSMREEIESYYNDYEIALAAGKIDELADWGNKYITEKEPWSKELDFDTCQNILNNLGYLLKTVIELYSPIVPESCSKAKIALERNEKIILFNKI</sequence>
<dbReference type="SUPFAM" id="SSF47323">
    <property type="entry name" value="Anticodon-binding domain of a subclass of class I aminoacyl-tRNA synthetases"/>
    <property type="match status" value="1"/>
</dbReference>
<dbReference type="Pfam" id="PF09334">
    <property type="entry name" value="tRNA-synt_1g"/>
    <property type="match status" value="1"/>
</dbReference>
<dbReference type="InterPro" id="IPR015413">
    <property type="entry name" value="Methionyl/Leucyl_tRNA_Synth"/>
</dbReference>
<keyword evidence="8 11" id="KW-0648">Protein biosynthesis</keyword>
<evidence type="ECO:0000256" key="11">
    <source>
        <dbReference type="RuleBase" id="RU363039"/>
    </source>
</evidence>
<dbReference type="Proteomes" id="UP000233417">
    <property type="component" value="Unassembled WGS sequence"/>
</dbReference>
<comment type="function">
    <text evidence="1">Is required not only for elongation of protein synthesis but also for the initiation of all mRNA translation through initiator tRNA(fMet) aminoacylation.</text>
</comment>
<dbReference type="Gene3D" id="1.10.730.10">
    <property type="entry name" value="Isoleucyl-tRNA Synthetase, Domain 1"/>
    <property type="match status" value="1"/>
</dbReference>
<dbReference type="InterPro" id="IPR009080">
    <property type="entry name" value="tRNAsynth_Ia_anticodon-bd"/>
</dbReference>
<dbReference type="PANTHER" id="PTHR43326">
    <property type="entry name" value="METHIONYL-TRNA SYNTHETASE"/>
    <property type="match status" value="1"/>
</dbReference>
<evidence type="ECO:0000256" key="10">
    <source>
        <dbReference type="ARBA" id="ARBA00030904"/>
    </source>
</evidence>
<dbReference type="InterPro" id="IPR033911">
    <property type="entry name" value="MetRS_core"/>
</dbReference>
<dbReference type="FunFam" id="2.170.220.10:FF:000003">
    <property type="entry name" value="Methionine--tRNA ligase"/>
    <property type="match status" value="1"/>
</dbReference>
<keyword evidence="5 11" id="KW-0436">Ligase</keyword>
<dbReference type="InterPro" id="IPR014758">
    <property type="entry name" value="Met-tRNA_synth"/>
</dbReference>
<keyword evidence="7 11" id="KW-0067">ATP-binding</keyword>
<dbReference type="SUPFAM" id="SSF52374">
    <property type="entry name" value="Nucleotidylyl transferase"/>
    <property type="match status" value="1"/>
</dbReference>
<dbReference type="EC" id="6.1.1.10" evidence="2"/>
<evidence type="ECO:0000256" key="6">
    <source>
        <dbReference type="ARBA" id="ARBA00022741"/>
    </source>
</evidence>
<evidence type="ECO:0000256" key="1">
    <source>
        <dbReference type="ARBA" id="ARBA00003314"/>
    </source>
</evidence>
<dbReference type="InterPro" id="IPR023457">
    <property type="entry name" value="Met-tRNA_synth_2"/>
</dbReference>
<evidence type="ECO:0000256" key="4">
    <source>
        <dbReference type="ARBA" id="ARBA00022490"/>
    </source>
</evidence>
<reference evidence="13 14" key="1">
    <citation type="journal article" date="2017" name="ISME J.">
        <title>Potential for microbial H2 and metal transformations associated with novel bacteria and archaea in deep terrestrial subsurface sediments.</title>
        <authorList>
            <person name="Hernsdorf A.W."/>
            <person name="Amano Y."/>
            <person name="Miyakawa K."/>
            <person name="Ise K."/>
            <person name="Suzuki Y."/>
            <person name="Anantharaman K."/>
            <person name="Probst A."/>
            <person name="Burstein D."/>
            <person name="Thomas B.C."/>
            <person name="Banfield J.F."/>
        </authorList>
    </citation>
    <scope>NUCLEOTIDE SEQUENCE [LARGE SCALE GENOMIC DNA]</scope>
    <source>
        <strain evidence="13">HGW-Dojkabacteria-1</strain>
    </source>
</reference>
<dbReference type="NCBIfam" id="TIGR00398">
    <property type="entry name" value="metG"/>
    <property type="match status" value="1"/>
</dbReference>
<evidence type="ECO:0000256" key="8">
    <source>
        <dbReference type="ARBA" id="ARBA00022917"/>
    </source>
</evidence>
<accession>A0A2N2F2T1</accession>
<dbReference type="EMBL" id="PHAO01000001">
    <property type="protein sequence ID" value="PKN02473.1"/>
    <property type="molecule type" value="Genomic_DNA"/>
</dbReference>
<evidence type="ECO:0000256" key="9">
    <source>
        <dbReference type="ARBA" id="ARBA00023146"/>
    </source>
</evidence>
<keyword evidence="6 11" id="KW-0547">Nucleotide-binding</keyword>
<evidence type="ECO:0000313" key="14">
    <source>
        <dbReference type="Proteomes" id="UP000233417"/>
    </source>
</evidence>
<keyword evidence="4" id="KW-0963">Cytoplasm</keyword>
<proteinExistence type="inferred from homology"/>
<dbReference type="InterPro" id="IPR014729">
    <property type="entry name" value="Rossmann-like_a/b/a_fold"/>
</dbReference>
<comment type="caution">
    <text evidence="13">The sequence shown here is derived from an EMBL/GenBank/DDBJ whole genome shotgun (WGS) entry which is preliminary data.</text>
</comment>
<evidence type="ECO:0000256" key="3">
    <source>
        <dbReference type="ARBA" id="ARBA00018753"/>
    </source>
</evidence>
<dbReference type="Gene3D" id="2.170.220.10">
    <property type="match status" value="1"/>
</dbReference>
<organism evidence="13 14">
    <name type="scientific">Candidatus Dojkabacteria bacterium HGW-Dojkabacteria-1</name>
    <dbReference type="NCBI Taxonomy" id="2013761"/>
    <lineage>
        <taxon>Bacteria</taxon>
        <taxon>Candidatus Dojkabacteria</taxon>
    </lineage>
</organism>
<keyword evidence="9 11" id="KW-0030">Aminoacyl-tRNA synthetase</keyword>
<evidence type="ECO:0000256" key="2">
    <source>
        <dbReference type="ARBA" id="ARBA00012838"/>
    </source>
</evidence>
<evidence type="ECO:0000256" key="5">
    <source>
        <dbReference type="ARBA" id="ARBA00022598"/>
    </source>
</evidence>
<name>A0A2N2F2T1_9BACT</name>
<comment type="similarity">
    <text evidence="11">Belongs to the class-I aminoacyl-tRNA synthetase family.</text>
</comment>
<dbReference type="GO" id="GO:0004825">
    <property type="term" value="F:methionine-tRNA ligase activity"/>
    <property type="evidence" value="ECO:0007669"/>
    <property type="project" value="UniProtKB-EC"/>
</dbReference>
<feature type="domain" description="Methionyl/Leucyl tRNA synthetase" evidence="12">
    <location>
        <begin position="151"/>
        <end position="362"/>
    </location>
</feature>
<dbReference type="PRINTS" id="PR01041">
    <property type="entry name" value="TRNASYNTHMET"/>
</dbReference>
<gene>
    <name evidence="13" type="ORF">CVU76_00320</name>
</gene>
<dbReference type="GO" id="GO:0005524">
    <property type="term" value="F:ATP binding"/>
    <property type="evidence" value="ECO:0007669"/>
    <property type="project" value="UniProtKB-KW"/>
</dbReference>
<dbReference type="GO" id="GO:0006431">
    <property type="term" value="P:methionyl-tRNA aminoacylation"/>
    <property type="evidence" value="ECO:0007669"/>
    <property type="project" value="InterPro"/>
</dbReference>
<dbReference type="PANTHER" id="PTHR43326:SF1">
    <property type="entry name" value="METHIONINE--TRNA LIGASE, MITOCHONDRIAL"/>
    <property type="match status" value="1"/>
</dbReference>
<dbReference type="PROSITE" id="PS00178">
    <property type="entry name" value="AA_TRNA_LIGASE_I"/>
    <property type="match status" value="1"/>
</dbReference>
<protein>
    <recommendedName>
        <fullName evidence="3">Methionine--tRNA ligase</fullName>
        <ecNumber evidence="2">6.1.1.10</ecNumber>
    </recommendedName>
    <alternativeName>
        <fullName evidence="10">Methionyl-tRNA synthetase</fullName>
    </alternativeName>
</protein>
<evidence type="ECO:0000259" key="12">
    <source>
        <dbReference type="Pfam" id="PF09334"/>
    </source>
</evidence>